<evidence type="ECO:0000313" key="3">
    <source>
        <dbReference type="Proteomes" id="UP000521943"/>
    </source>
</evidence>
<accession>A0A8H6HI65</accession>
<dbReference type="EMBL" id="JACGCI010000089">
    <property type="protein sequence ID" value="KAF6746782.1"/>
    <property type="molecule type" value="Genomic_DNA"/>
</dbReference>
<comment type="caution">
    <text evidence="2">The sequence shown here is derived from an EMBL/GenBank/DDBJ whole genome shotgun (WGS) entry which is preliminary data.</text>
</comment>
<feature type="region of interest" description="Disordered" evidence="1">
    <location>
        <begin position="167"/>
        <end position="188"/>
    </location>
</feature>
<dbReference type="OrthoDB" id="10349482at2759"/>
<protein>
    <recommendedName>
        <fullName evidence="4">F-box domain-containing protein</fullName>
    </recommendedName>
</protein>
<reference evidence="2 3" key="1">
    <citation type="submission" date="2020-07" db="EMBL/GenBank/DDBJ databases">
        <title>Comparative genomics of pyrophilous fungi reveals a link between fire events and developmental genes.</title>
        <authorList>
            <consortium name="DOE Joint Genome Institute"/>
            <person name="Steindorff A.S."/>
            <person name="Carver A."/>
            <person name="Calhoun S."/>
            <person name="Stillman K."/>
            <person name="Liu H."/>
            <person name="Lipzen A."/>
            <person name="Pangilinan J."/>
            <person name="Labutti K."/>
            <person name="Bruns T.D."/>
            <person name="Grigoriev I.V."/>
        </authorList>
    </citation>
    <scope>NUCLEOTIDE SEQUENCE [LARGE SCALE GENOMIC DNA]</scope>
    <source>
        <strain evidence="2 3">CBS 144469</strain>
    </source>
</reference>
<gene>
    <name evidence="2" type="ORF">DFP72DRAFT_621646</name>
</gene>
<keyword evidence="3" id="KW-1185">Reference proteome</keyword>
<evidence type="ECO:0000313" key="2">
    <source>
        <dbReference type="EMBL" id="KAF6746782.1"/>
    </source>
</evidence>
<organism evidence="2 3">
    <name type="scientific">Ephemerocybe angulata</name>
    <dbReference type="NCBI Taxonomy" id="980116"/>
    <lineage>
        <taxon>Eukaryota</taxon>
        <taxon>Fungi</taxon>
        <taxon>Dikarya</taxon>
        <taxon>Basidiomycota</taxon>
        <taxon>Agaricomycotina</taxon>
        <taxon>Agaricomycetes</taxon>
        <taxon>Agaricomycetidae</taxon>
        <taxon>Agaricales</taxon>
        <taxon>Agaricineae</taxon>
        <taxon>Psathyrellaceae</taxon>
        <taxon>Ephemerocybe</taxon>
    </lineage>
</organism>
<name>A0A8H6HI65_9AGAR</name>
<evidence type="ECO:0000256" key="1">
    <source>
        <dbReference type="SAM" id="MobiDB-lite"/>
    </source>
</evidence>
<dbReference type="AlphaFoldDB" id="A0A8H6HI65"/>
<sequence>MKTGTQGRILPPELHSEIVGFCSPSSLRYLPLVNKEFRFHSERLLYAHVAVRTSRQWQVGVFETLATDTTKAGYVKFLSLEFDQPEHPTDSLVLQRLVSAGPALKNLKDLRIRLRQDLRLENYTAGVFSMLCPGTPDCPRGLRGDVLLRTKVSSKIRQRPSVNRRLPEASRGCIQAKSHPGTGASQSQARARLRCYSWESVRKR</sequence>
<evidence type="ECO:0008006" key="4">
    <source>
        <dbReference type="Google" id="ProtNLM"/>
    </source>
</evidence>
<dbReference type="Proteomes" id="UP000521943">
    <property type="component" value="Unassembled WGS sequence"/>
</dbReference>
<proteinExistence type="predicted"/>